<dbReference type="EMBL" id="CP011367">
    <property type="protein sequence ID" value="AKJ94958.1"/>
    <property type="molecule type" value="Genomic_DNA"/>
</dbReference>
<dbReference type="OrthoDB" id="8859045at2"/>
<dbReference type="Proteomes" id="UP000064201">
    <property type="component" value="Chromosome"/>
</dbReference>
<name>A0A0G3G151_9GAMM</name>
<evidence type="ECO:0000256" key="1">
    <source>
        <dbReference type="SAM" id="SignalP"/>
    </source>
</evidence>
<evidence type="ECO:0000313" key="2">
    <source>
        <dbReference type="EMBL" id="AKJ94958.1"/>
    </source>
</evidence>
<protein>
    <submittedName>
        <fullName evidence="2">Uncharacterized protein</fullName>
    </submittedName>
</protein>
<evidence type="ECO:0000313" key="3">
    <source>
        <dbReference type="Proteomes" id="UP000064201"/>
    </source>
</evidence>
<dbReference type="PATRIC" id="fig|106634.4.peg.1252"/>
<reference evidence="2 3" key="1">
    <citation type="submission" date="2015-04" db="EMBL/GenBank/DDBJ databases">
        <title>Complete Sequence for the Genome of the Thioalkalivibrio versutus D301.</title>
        <authorList>
            <person name="Mu T."/>
            <person name="Zhou J."/>
            <person name="Xu X."/>
        </authorList>
    </citation>
    <scope>NUCLEOTIDE SEQUENCE [LARGE SCALE GENOMIC DNA]</scope>
    <source>
        <strain evidence="2 3">D301</strain>
    </source>
</reference>
<dbReference type="AlphaFoldDB" id="A0A0G3G151"/>
<dbReference type="KEGG" id="tvr:TVD_06120"/>
<dbReference type="RefSeq" id="WP_047251099.1">
    <property type="nucleotide sequence ID" value="NZ_CP011367.1"/>
</dbReference>
<feature type="signal peptide" evidence="1">
    <location>
        <begin position="1"/>
        <end position="21"/>
    </location>
</feature>
<feature type="chain" id="PRO_5002553787" evidence="1">
    <location>
        <begin position="22"/>
        <end position="202"/>
    </location>
</feature>
<keyword evidence="1" id="KW-0732">Signal</keyword>
<organism evidence="2 3">
    <name type="scientific">Thioalkalivibrio versutus</name>
    <dbReference type="NCBI Taxonomy" id="106634"/>
    <lineage>
        <taxon>Bacteria</taxon>
        <taxon>Pseudomonadati</taxon>
        <taxon>Pseudomonadota</taxon>
        <taxon>Gammaproteobacteria</taxon>
        <taxon>Chromatiales</taxon>
        <taxon>Ectothiorhodospiraceae</taxon>
        <taxon>Thioalkalivibrio</taxon>
    </lineage>
</organism>
<sequence length="202" mass="23040">MRRIFMVAGVLWAFPFLAAGAQGPFGINAGDRYDHPQFEAFREIEPTEPGLVALMGEKPPLPHSLFETYAIQFHPEEGACWGQARGPIHRDDRYGSTVRARMERVRGQLSDSYGSPGEEVDRLLPGALWDGAEYWSRALQSNERFYFYQWEPDPVDPQKRVKALSLIARAARSNDTRMVLEWQFDNWAECQSVGDQLDRGAF</sequence>
<proteinExistence type="predicted"/>
<accession>A0A0G3G151</accession>
<keyword evidence="3" id="KW-1185">Reference proteome</keyword>
<gene>
    <name evidence="2" type="ORF">TVD_06120</name>
</gene>